<feature type="non-terminal residue" evidence="2">
    <location>
        <position position="301"/>
    </location>
</feature>
<dbReference type="PANTHER" id="PTHR32294">
    <property type="entry name" value="DNA POLYMERASE III SUBUNIT ALPHA"/>
    <property type="match status" value="1"/>
</dbReference>
<dbReference type="EMBL" id="PCRF01000038">
    <property type="protein sequence ID" value="PIP16671.1"/>
    <property type="molecule type" value="Genomic_DNA"/>
</dbReference>
<protein>
    <submittedName>
        <fullName evidence="2">DNA polymerase III subunit alpha</fullName>
        <ecNumber evidence="2">2.7.7.7</ecNumber>
    </submittedName>
</protein>
<comment type="caution">
    <text evidence="2">The sequence shown here is derived from an EMBL/GenBank/DDBJ whole genome shotgun (WGS) entry which is preliminary data.</text>
</comment>
<dbReference type="InterPro" id="IPR029460">
    <property type="entry name" value="DNAPol_HHH"/>
</dbReference>
<dbReference type="Pfam" id="PF14579">
    <property type="entry name" value="HHH_6"/>
    <property type="match status" value="1"/>
</dbReference>
<name>A0A2G9YDQ6_9BACT</name>
<evidence type="ECO:0000259" key="1">
    <source>
        <dbReference type="Pfam" id="PF14579"/>
    </source>
</evidence>
<keyword evidence="2" id="KW-0808">Transferase</keyword>
<dbReference type="GO" id="GO:0003887">
    <property type="term" value="F:DNA-directed DNA polymerase activity"/>
    <property type="evidence" value="ECO:0007669"/>
    <property type="project" value="UniProtKB-EC"/>
</dbReference>
<feature type="non-terminal residue" evidence="2">
    <location>
        <position position="1"/>
    </location>
</feature>
<dbReference type="AlphaFoldDB" id="A0A2G9YDQ6"/>
<accession>A0A2G9YDQ6</accession>
<evidence type="ECO:0000313" key="2">
    <source>
        <dbReference type="EMBL" id="PIP16671.1"/>
    </source>
</evidence>
<dbReference type="Proteomes" id="UP000230392">
    <property type="component" value="Unassembled WGS sequence"/>
</dbReference>
<feature type="domain" description="DNA polymerase helix-hairpin-helix motif" evidence="1">
    <location>
        <begin position="72"/>
        <end position="158"/>
    </location>
</feature>
<dbReference type="Gene3D" id="1.10.150.870">
    <property type="match status" value="1"/>
</dbReference>
<organism evidence="2 3">
    <name type="scientific">bacterium (Candidatus Ratteibacteria) CG23_combo_of_CG06-09_8_20_14_all_48_7</name>
    <dbReference type="NCBI Taxonomy" id="2014292"/>
    <lineage>
        <taxon>Bacteria</taxon>
        <taxon>Candidatus Ratteibacteria</taxon>
    </lineage>
</organism>
<dbReference type="EC" id="2.7.7.7" evidence="2"/>
<proteinExistence type="predicted"/>
<gene>
    <name evidence="2" type="primary">dnaE</name>
    <name evidence="2" type="ORF">COX46_00845</name>
</gene>
<dbReference type="GO" id="GO:0006260">
    <property type="term" value="P:DNA replication"/>
    <property type="evidence" value="ECO:0007669"/>
    <property type="project" value="InterPro"/>
</dbReference>
<dbReference type="GO" id="GO:0008408">
    <property type="term" value="F:3'-5' exonuclease activity"/>
    <property type="evidence" value="ECO:0007669"/>
    <property type="project" value="InterPro"/>
</dbReference>
<reference evidence="2 3" key="1">
    <citation type="submission" date="2017-09" db="EMBL/GenBank/DDBJ databases">
        <title>Depth-based differentiation of microbial function through sediment-hosted aquifers and enrichment of novel symbionts in the deep terrestrial subsurface.</title>
        <authorList>
            <person name="Probst A.J."/>
            <person name="Ladd B."/>
            <person name="Jarett J.K."/>
            <person name="Geller-Mcgrath D.E."/>
            <person name="Sieber C.M."/>
            <person name="Emerson J.B."/>
            <person name="Anantharaman K."/>
            <person name="Thomas B.C."/>
            <person name="Malmstrom R."/>
            <person name="Stieglmeier M."/>
            <person name="Klingl A."/>
            <person name="Woyke T."/>
            <person name="Ryan C.M."/>
            <person name="Banfield J.F."/>
        </authorList>
    </citation>
    <scope>NUCLEOTIDE SEQUENCE [LARGE SCALE GENOMIC DNA]</scope>
    <source>
        <strain evidence="2">CG23_combo_of_CG06-09_8_20_14_all_48_7</strain>
    </source>
</reference>
<evidence type="ECO:0000313" key="3">
    <source>
        <dbReference type="Proteomes" id="UP000230392"/>
    </source>
</evidence>
<dbReference type="CDD" id="cd04485">
    <property type="entry name" value="DnaE_OBF"/>
    <property type="match status" value="1"/>
</dbReference>
<dbReference type="PANTHER" id="PTHR32294:SF0">
    <property type="entry name" value="DNA POLYMERASE III SUBUNIT ALPHA"/>
    <property type="match status" value="1"/>
</dbReference>
<dbReference type="InterPro" id="IPR004805">
    <property type="entry name" value="DnaE2/DnaE/PolC"/>
</dbReference>
<keyword evidence="2" id="KW-0548">Nucleotidyltransferase</keyword>
<sequence>QRLAEKVFNQIIKFAGYGFNKSHSTGYALISYQTAYLKTNHPLEFMAALLTSEIGNADKITEYIEECSRMHIWILPPCVEESFAHFTVFGNDIRFGLAAVKNVGFGTIESIVRAREKDGPFKNFFDFCRRVDLRTVNKKVMESLIKAGAFDFFNIPRSWLTALVPYVLNHVNNYQKKENPNQPTLLTVAAPTQTDQIPQEIVHLPEWTEGEILSGEKEVLGFYFSGHPLVRYEKVLKRFASQSVRDVPSFKAGTLVRLGGIMEKVQKLISKKTHKRMASFVFEDLSGKVETIAFPDAFEKF</sequence>